<dbReference type="Gene3D" id="3.40.50.10240">
    <property type="entry name" value="Thiamin pyrophosphokinase, catalytic domain"/>
    <property type="match status" value="1"/>
</dbReference>
<dbReference type="InterPro" id="IPR007371">
    <property type="entry name" value="TPK_catalytic"/>
</dbReference>
<dbReference type="InterPro" id="IPR053149">
    <property type="entry name" value="TPK"/>
</dbReference>
<keyword evidence="8" id="KW-1185">Reference proteome</keyword>
<name>F2JMI7_CELLD</name>
<dbReference type="NCBIfam" id="TIGR01378">
    <property type="entry name" value="thi_PPkinase"/>
    <property type="match status" value="1"/>
</dbReference>
<dbReference type="PANTHER" id="PTHR41299">
    <property type="entry name" value="THIAMINE PYROPHOSPHOKINASE"/>
    <property type="match status" value="1"/>
</dbReference>
<dbReference type="HOGENOM" id="CLU_044237_1_1_9"/>
<evidence type="ECO:0000256" key="4">
    <source>
        <dbReference type="ARBA" id="ARBA00022840"/>
    </source>
</evidence>
<dbReference type="Proteomes" id="UP000008467">
    <property type="component" value="Chromosome"/>
</dbReference>
<evidence type="ECO:0000256" key="3">
    <source>
        <dbReference type="ARBA" id="ARBA00022777"/>
    </source>
</evidence>
<keyword evidence="4" id="KW-0067">ATP-binding</keyword>
<dbReference type="eggNOG" id="COG1564">
    <property type="taxonomic scope" value="Bacteria"/>
</dbReference>
<dbReference type="Pfam" id="PF04263">
    <property type="entry name" value="TPK_catalytic"/>
    <property type="match status" value="1"/>
</dbReference>
<feature type="domain" description="Thiamin pyrophosphokinase thiamin-binding" evidence="6">
    <location>
        <begin position="139"/>
        <end position="204"/>
    </location>
</feature>
<dbReference type="SMART" id="SM00983">
    <property type="entry name" value="TPK_B1_binding"/>
    <property type="match status" value="1"/>
</dbReference>
<keyword evidence="1" id="KW-0808">Transferase</keyword>
<dbReference type="KEGG" id="cle:Clole_1782"/>
<evidence type="ECO:0000313" key="7">
    <source>
        <dbReference type="EMBL" id="ADZ83505.1"/>
    </source>
</evidence>
<dbReference type="GO" id="GO:0016301">
    <property type="term" value="F:kinase activity"/>
    <property type="evidence" value="ECO:0007669"/>
    <property type="project" value="UniProtKB-KW"/>
</dbReference>
<dbReference type="EC" id="2.7.6.2" evidence="5"/>
<dbReference type="EMBL" id="CP002582">
    <property type="protein sequence ID" value="ADZ83505.1"/>
    <property type="molecule type" value="Genomic_DNA"/>
</dbReference>
<dbReference type="GO" id="GO:0009229">
    <property type="term" value="P:thiamine diphosphate biosynthetic process"/>
    <property type="evidence" value="ECO:0007669"/>
    <property type="project" value="InterPro"/>
</dbReference>
<evidence type="ECO:0000256" key="5">
    <source>
        <dbReference type="NCBIfam" id="TIGR01378"/>
    </source>
</evidence>
<dbReference type="GO" id="GO:0005524">
    <property type="term" value="F:ATP binding"/>
    <property type="evidence" value="ECO:0007669"/>
    <property type="project" value="UniProtKB-KW"/>
</dbReference>
<sequence length="210" mass="22782">MKVLILTNGEYGDYSFCQEESHYDRVICADRGICHARALGITPDLIVGDFDSGSEEDLTYFESQGIRVLRFKPEKDETDTEIAVQQAIEMGAKEVDIYGGLGSRLDHSLANIHLLYPLLKRGISGRLLNPNNSVSLAMHQCIIKGEKGDLVSLIPFAGDVEGVTTTGLAYALHNATIPIGTSLGISNYLLGQVAEVTMKKGVLIVIKAND</sequence>
<dbReference type="GO" id="GO:0030975">
    <property type="term" value="F:thiamine binding"/>
    <property type="evidence" value="ECO:0007669"/>
    <property type="project" value="InterPro"/>
</dbReference>
<dbReference type="CDD" id="cd07995">
    <property type="entry name" value="TPK"/>
    <property type="match status" value="1"/>
</dbReference>
<dbReference type="Pfam" id="PF04265">
    <property type="entry name" value="TPK_B1_binding"/>
    <property type="match status" value="1"/>
</dbReference>
<protein>
    <recommendedName>
        <fullName evidence="5">Thiamine diphosphokinase</fullName>
        <ecNumber evidence="5">2.7.6.2</ecNumber>
    </recommendedName>
</protein>
<dbReference type="InterPro" id="IPR036759">
    <property type="entry name" value="TPK_catalytic_sf"/>
</dbReference>
<dbReference type="InterPro" id="IPR007373">
    <property type="entry name" value="Thiamin_PyroPKinase_B1-bd"/>
</dbReference>
<dbReference type="SUPFAM" id="SSF63999">
    <property type="entry name" value="Thiamin pyrophosphokinase, catalytic domain"/>
    <property type="match status" value="1"/>
</dbReference>
<dbReference type="InterPro" id="IPR006282">
    <property type="entry name" value="Thi_PPkinase"/>
</dbReference>
<proteinExistence type="predicted"/>
<dbReference type="GO" id="GO:0006772">
    <property type="term" value="P:thiamine metabolic process"/>
    <property type="evidence" value="ECO:0007669"/>
    <property type="project" value="UniProtKB-UniRule"/>
</dbReference>
<evidence type="ECO:0000313" key="8">
    <source>
        <dbReference type="Proteomes" id="UP000008467"/>
    </source>
</evidence>
<dbReference type="PANTHER" id="PTHR41299:SF1">
    <property type="entry name" value="THIAMINE PYROPHOSPHOKINASE"/>
    <property type="match status" value="1"/>
</dbReference>
<dbReference type="STRING" id="642492.Clole_1782"/>
<reference evidence="7 8" key="1">
    <citation type="journal article" date="2011" name="J. Bacteriol.">
        <title>Complete genome sequence of the cellulose-degrading bacterium Cellulosilyticum lentocellum.</title>
        <authorList>
            <consortium name="US DOE Joint Genome Institute"/>
            <person name="Miller D.A."/>
            <person name="Suen G."/>
            <person name="Bruce D."/>
            <person name="Copeland A."/>
            <person name="Cheng J.F."/>
            <person name="Detter C."/>
            <person name="Goodwin L.A."/>
            <person name="Han C.S."/>
            <person name="Hauser L.J."/>
            <person name="Land M.L."/>
            <person name="Lapidus A."/>
            <person name="Lucas S."/>
            <person name="Meincke L."/>
            <person name="Pitluck S."/>
            <person name="Tapia R."/>
            <person name="Teshima H."/>
            <person name="Woyke T."/>
            <person name="Fox B.G."/>
            <person name="Angert E.R."/>
            <person name="Currie C.R."/>
        </authorList>
    </citation>
    <scope>NUCLEOTIDE SEQUENCE [LARGE SCALE GENOMIC DNA]</scope>
    <source>
        <strain evidence="8">ATCC 49066 / DSM 5427 / NCIMB 11756 / RHM5</strain>
    </source>
</reference>
<evidence type="ECO:0000256" key="1">
    <source>
        <dbReference type="ARBA" id="ARBA00022679"/>
    </source>
</evidence>
<dbReference type="RefSeq" id="WP_013656802.1">
    <property type="nucleotide sequence ID" value="NC_015275.1"/>
</dbReference>
<keyword evidence="3 7" id="KW-0418">Kinase</keyword>
<evidence type="ECO:0000259" key="6">
    <source>
        <dbReference type="SMART" id="SM00983"/>
    </source>
</evidence>
<keyword evidence="2" id="KW-0547">Nucleotide-binding</keyword>
<organism evidence="7 8">
    <name type="scientific">Cellulosilyticum lentocellum (strain ATCC 49066 / DSM 5427 / NCIMB 11756 / RHM5)</name>
    <name type="common">Clostridium lentocellum</name>
    <dbReference type="NCBI Taxonomy" id="642492"/>
    <lineage>
        <taxon>Bacteria</taxon>
        <taxon>Bacillati</taxon>
        <taxon>Bacillota</taxon>
        <taxon>Clostridia</taxon>
        <taxon>Lachnospirales</taxon>
        <taxon>Cellulosilyticaceae</taxon>
        <taxon>Cellulosilyticum</taxon>
    </lineage>
</organism>
<dbReference type="InterPro" id="IPR036371">
    <property type="entry name" value="TPK_B1-bd_sf"/>
</dbReference>
<dbReference type="AlphaFoldDB" id="F2JMI7"/>
<dbReference type="GO" id="GO:0004788">
    <property type="term" value="F:thiamine diphosphokinase activity"/>
    <property type="evidence" value="ECO:0007669"/>
    <property type="project" value="UniProtKB-UniRule"/>
</dbReference>
<accession>F2JMI7</accession>
<dbReference type="SUPFAM" id="SSF63862">
    <property type="entry name" value="Thiamin pyrophosphokinase, substrate-binding domain"/>
    <property type="match status" value="1"/>
</dbReference>
<gene>
    <name evidence="7" type="ordered locus">Clole_1782</name>
</gene>
<evidence type="ECO:0000256" key="2">
    <source>
        <dbReference type="ARBA" id="ARBA00022741"/>
    </source>
</evidence>